<dbReference type="Gene3D" id="3.40.50.720">
    <property type="entry name" value="NAD(P)-binding Rossmann-like Domain"/>
    <property type="match status" value="1"/>
</dbReference>
<evidence type="ECO:0000256" key="6">
    <source>
        <dbReference type="ARBA" id="ARBA00047561"/>
    </source>
</evidence>
<evidence type="ECO:0000256" key="4">
    <source>
        <dbReference type="ARBA" id="ARBA00023027"/>
    </source>
</evidence>
<dbReference type="EC" id="1.3.1.76" evidence="2"/>
<dbReference type="InterPro" id="IPR006367">
    <property type="entry name" value="Sirohaem_synthase_N"/>
</dbReference>
<dbReference type="InterPro" id="IPR036291">
    <property type="entry name" value="NAD(P)-bd_dom_sf"/>
</dbReference>
<keyword evidence="8" id="KW-1185">Reference proteome</keyword>
<comment type="pathway">
    <text evidence="1">Porphyrin-containing compound metabolism; siroheme biosynthesis; sirohydrochlorin from precorrin-2: step 1/1.</text>
</comment>
<dbReference type="SUPFAM" id="SSF75615">
    <property type="entry name" value="Siroheme synthase middle domains-like"/>
    <property type="match status" value="1"/>
</dbReference>
<accession>A0A2L1GPW2</accession>
<dbReference type="UniPathway" id="UPA00262">
    <property type="reaction ID" value="UER00222"/>
</dbReference>
<dbReference type="PANTHER" id="PTHR35330:SF1">
    <property type="entry name" value="SIROHEME BIOSYNTHESIS PROTEIN MET8"/>
    <property type="match status" value="1"/>
</dbReference>
<gene>
    <name evidence="7" type="ORF">CAY53_09790</name>
</gene>
<protein>
    <recommendedName>
        <fullName evidence="2">precorrin-2 dehydrogenase</fullName>
        <ecNumber evidence="2">1.3.1.76</ecNumber>
    </recommendedName>
</protein>
<dbReference type="OrthoDB" id="9815856at2"/>
<dbReference type="GO" id="GO:0019354">
    <property type="term" value="P:siroheme biosynthetic process"/>
    <property type="evidence" value="ECO:0007669"/>
    <property type="project" value="UniProtKB-UniPathway"/>
</dbReference>
<sequence>MYPITLNLRGRRCLVVGGGAVAERKVQGLLAAEAKVSLVSPDLSPALRELAQAGRIGWQQRAFVPEDAAGAFLIFAATNRPLVQQAVLRAAQEAGALVNVVDMPEACDFQVPAVLRRDGLLLSVATSGASPALAAVLRARLEREIGPEYAVLARLLAALRTPLLKLPLSGPAKKMLFQKMLDSDILQWLRDGRKQRAAAHVEAVFGHLLPVGRILDALPDAPWTDTNP</sequence>
<name>A0A2L1GPW2_9BACT</name>
<dbReference type="PANTHER" id="PTHR35330">
    <property type="entry name" value="SIROHEME BIOSYNTHESIS PROTEIN MET8"/>
    <property type="match status" value="1"/>
</dbReference>
<dbReference type="SUPFAM" id="SSF51735">
    <property type="entry name" value="NAD(P)-binding Rossmann-fold domains"/>
    <property type="match status" value="1"/>
</dbReference>
<evidence type="ECO:0000256" key="2">
    <source>
        <dbReference type="ARBA" id="ARBA00012400"/>
    </source>
</evidence>
<dbReference type="KEGG" id="deo:CAY53_09790"/>
<evidence type="ECO:0000256" key="1">
    <source>
        <dbReference type="ARBA" id="ARBA00005010"/>
    </source>
</evidence>
<dbReference type="EMBL" id="CP021255">
    <property type="protein sequence ID" value="AVD71720.1"/>
    <property type="molecule type" value="Genomic_DNA"/>
</dbReference>
<keyword evidence="3" id="KW-0560">Oxidoreductase</keyword>
<dbReference type="Gene3D" id="1.10.8.610">
    <property type="entry name" value="SirC, precorrin-2 dehydrogenase, C-terminal helical domain-like"/>
    <property type="match status" value="1"/>
</dbReference>
<reference evidence="7 8" key="1">
    <citation type="journal article" date="2018" name="MBio">
        <title>Insights into the evolution of host association through the isolation and characterization of a novel human periodontal pathobiont, Desulfobulbus oralis.</title>
        <authorList>
            <person name="Cross K.L."/>
            <person name="Chirania P."/>
            <person name="Xiong W."/>
            <person name="Beall C.J."/>
            <person name="Elkins J.G."/>
            <person name="Giannone R.J."/>
            <person name="Griffen A.L."/>
            <person name="Guss A.M."/>
            <person name="Hettich R.L."/>
            <person name="Joshi S.S."/>
            <person name="Mokrzan E.M."/>
            <person name="Martin R.K."/>
            <person name="Zhulin I.B."/>
            <person name="Leys E.J."/>
            <person name="Podar M."/>
        </authorList>
    </citation>
    <scope>NUCLEOTIDE SEQUENCE [LARGE SCALE GENOMIC DNA]</scope>
    <source>
        <strain evidence="7 8">ORNL</strain>
    </source>
</reference>
<dbReference type="GO" id="GO:0043115">
    <property type="term" value="F:precorrin-2 dehydrogenase activity"/>
    <property type="evidence" value="ECO:0007669"/>
    <property type="project" value="UniProtKB-EC"/>
</dbReference>
<evidence type="ECO:0000256" key="5">
    <source>
        <dbReference type="ARBA" id="ARBA00023244"/>
    </source>
</evidence>
<evidence type="ECO:0000313" key="8">
    <source>
        <dbReference type="Proteomes" id="UP000239867"/>
    </source>
</evidence>
<dbReference type="InterPro" id="IPR028161">
    <property type="entry name" value="Met8-like"/>
</dbReference>
<comment type="catalytic activity">
    <reaction evidence="6">
        <text>precorrin-2 + NAD(+) = sirohydrochlorin + NADH + 2 H(+)</text>
        <dbReference type="Rhea" id="RHEA:15613"/>
        <dbReference type="ChEBI" id="CHEBI:15378"/>
        <dbReference type="ChEBI" id="CHEBI:57540"/>
        <dbReference type="ChEBI" id="CHEBI:57945"/>
        <dbReference type="ChEBI" id="CHEBI:58351"/>
        <dbReference type="ChEBI" id="CHEBI:58827"/>
        <dbReference type="EC" id="1.3.1.76"/>
    </reaction>
</comment>
<dbReference type="NCBIfam" id="TIGR01470">
    <property type="entry name" value="cysG_Nterm"/>
    <property type="match status" value="1"/>
</dbReference>
<dbReference type="AlphaFoldDB" id="A0A2L1GPW2"/>
<dbReference type="Pfam" id="PF13241">
    <property type="entry name" value="NAD_binding_7"/>
    <property type="match status" value="1"/>
</dbReference>
<keyword evidence="4" id="KW-0520">NAD</keyword>
<evidence type="ECO:0000256" key="3">
    <source>
        <dbReference type="ARBA" id="ARBA00023002"/>
    </source>
</evidence>
<dbReference type="Proteomes" id="UP000239867">
    <property type="component" value="Chromosome"/>
</dbReference>
<dbReference type="RefSeq" id="WP_104936954.1">
    <property type="nucleotide sequence ID" value="NZ_CP021255.1"/>
</dbReference>
<evidence type="ECO:0000313" key="7">
    <source>
        <dbReference type="EMBL" id="AVD71720.1"/>
    </source>
</evidence>
<keyword evidence="5" id="KW-0627">Porphyrin biosynthesis</keyword>
<proteinExistence type="predicted"/>
<dbReference type="GO" id="GO:0004325">
    <property type="term" value="F:ferrochelatase activity"/>
    <property type="evidence" value="ECO:0007669"/>
    <property type="project" value="InterPro"/>
</dbReference>
<organism evidence="7 8">
    <name type="scientific">Desulfobulbus oralis</name>
    <dbReference type="NCBI Taxonomy" id="1986146"/>
    <lineage>
        <taxon>Bacteria</taxon>
        <taxon>Pseudomonadati</taxon>
        <taxon>Thermodesulfobacteriota</taxon>
        <taxon>Desulfobulbia</taxon>
        <taxon>Desulfobulbales</taxon>
        <taxon>Desulfobulbaceae</taxon>
        <taxon>Desulfobulbus</taxon>
    </lineage>
</organism>
<dbReference type="InterPro" id="IPR042518">
    <property type="entry name" value="SirC_C"/>
</dbReference>